<dbReference type="RefSeq" id="WP_390250099.1">
    <property type="nucleotide sequence ID" value="NZ_JBHSDT010000004.1"/>
</dbReference>
<dbReference type="InterPro" id="IPR029787">
    <property type="entry name" value="Nucleotide_cyclase"/>
</dbReference>
<dbReference type="Pfam" id="PF00990">
    <property type="entry name" value="GGDEF"/>
    <property type="match status" value="1"/>
</dbReference>
<dbReference type="InterPro" id="IPR052163">
    <property type="entry name" value="DGC-Regulatory_Protein"/>
</dbReference>
<feature type="domain" description="PAS" evidence="2">
    <location>
        <begin position="225"/>
        <end position="273"/>
    </location>
</feature>
<dbReference type="Gene3D" id="3.30.70.270">
    <property type="match status" value="1"/>
</dbReference>
<feature type="transmembrane region" description="Helical" evidence="1">
    <location>
        <begin position="38"/>
        <end position="59"/>
    </location>
</feature>
<reference evidence="5" key="1">
    <citation type="journal article" date="2019" name="Int. J. Syst. Evol. Microbiol.">
        <title>The Global Catalogue of Microorganisms (GCM) 10K type strain sequencing project: providing services to taxonomists for standard genome sequencing and annotation.</title>
        <authorList>
            <consortium name="The Broad Institute Genomics Platform"/>
            <consortium name="The Broad Institute Genome Sequencing Center for Infectious Disease"/>
            <person name="Wu L."/>
            <person name="Ma J."/>
        </authorList>
    </citation>
    <scope>NUCLEOTIDE SEQUENCE [LARGE SCALE GENOMIC DNA]</scope>
    <source>
        <strain evidence="5">CCUG 37865</strain>
    </source>
</reference>
<feature type="domain" description="GGDEF" evidence="3">
    <location>
        <begin position="377"/>
        <end position="499"/>
    </location>
</feature>
<name>A0ABV8WU41_9BACI</name>
<evidence type="ECO:0000313" key="5">
    <source>
        <dbReference type="Proteomes" id="UP001595882"/>
    </source>
</evidence>
<gene>
    <name evidence="4" type="ORF">ACFOY7_05255</name>
</gene>
<sequence length="499" mass="57918">MKLIFYCVVYLIPASLFIYMAGMIYSNNRHSAKHITCSLLYAFTSLWFFGVFTSLIVYPDFFYEIIIYWVNGAITSGALLSLHLWLLTANMYEKKNGKLLKLLFVPGILLLLTMPIDSWMWRGEAYSEERIFLPGPGLYLLWLIDFLYLFINFVIIVMEMRKGSNAAKLWFNGLMVYFVWTISMLTAALTFPDTHFFFYFIPHGSFFWAIGIFLSIYRFDYLASYEKRYQILFNRSPLGILIMDKDAIVLEASPQVSRYLGVERQELVQSSILPLLGGINKQRFMIEHREVFEKQLKLENVEITFVNKLRERKTIVLDSDFIVVEGRKLQFVMVKDITEAKVKEEKVQYLAYHDILTGLSNRAAFEKRIKHLLRKGEEFNFLLLDLNKLKQINDTHGHQVGDKVIQHIANVLKEATEVNHHVARLGGDEFVLLLGAEEAKETIIKIQKKLETPLKLPNDDSIRLSVSIGVSHYPIDGDTIAQLYSIADKRMYEDKNKEA</sequence>
<dbReference type="PANTHER" id="PTHR46663">
    <property type="entry name" value="DIGUANYLATE CYCLASE DGCT-RELATED"/>
    <property type="match status" value="1"/>
</dbReference>
<evidence type="ECO:0000313" key="4">
    <source>
        <dbReference type="EMBL" id="MFC4402473.1"/>
    </source>
</evidence>
<accession>A0ABV8WU41</accession>
<dbReference type="SMART" id="SM00091">
    <property type="entry name" value="PAS"/>
    <property type="match status" value="1"/>
</dbReference>
<dbReference type="PROSITE" id="PS50112">
    <property type="entry name" value="PAS"/>
    <property type="match status" value="1"/>
</dbReference>
<keyword evidence="1" id="KW-0472">Membrane</keyword>
<dbReference type="Proteomes" id="UP001595882">
    <property type="component" value="Unassembled WGS sequence"/>
</dbReference>
<dbReference type="SMART" id="SM00267">
    <property type="entry name" value="GGDEF"/>
    <property type="match status" value="1"/>
</dbReference>
<comment type="caution">
    <text evidence="4">The sequence shown here is derived from an EMBL/GenBank/DDBJ whole genome shotgun (WGS) entry which is preliminary data.</text>
</comment>
<keyword evidence="5" id="KW-1185">Reference proteome</keyword>
<feature type="transmembrane region" description="Helical" evidence="1">
    <location>
        <begin position="169"/>
        <end position="191"/>
    </location>
</feature>
<keyword evidence="1" id="KW-1133">Transmembrane helix</keyword>
<keyword evidence="1" id="KW-0812">Transmembrane</keyword>
<dbReference type="PROSITE" id="PS50887">
    <property type="entry name" value="GGDEF"/>
    <property type="match status" value="1"/>
</dbReference>
<dbReference type="NCBIfam" id="TIGR00254">
    <property type="entry name" value="GGDEF"/>
    <property type="match status" value="1"/>
</dbReference>
<dbReference type="Gene3D" id="3.30.450.20">
    <property type="entry name" value="PAS domain"/>
    <property type="match status" value="1"/>
</dbReference>
<dbReference type="EMBL" id="JBHSDT010000004">
    <property type="protein sequence ID" value="MFC4402473.1"/>
    <property type="molecule type" value="Genomic_DNA"/>
</dbReference>
<dbReference type="InterPro" id="IPR043128">
    <property type="entry name" value="Rev_trsase/Diguanyl_cyclase"/>
</dbReference>
<feature type="transmembrane region" description="Helical" evidence="1">
    <location>
        <begin position="65"/>
        <end position="87"/>
    </location>
</feature>
<dbReference type="InterPro" id="IPR000014">
    <property type="entry name" value="PAS"/>
</dbReference>
<organism evidence="4 5">
    <name type="scientific">Gracilibacillus xinjiangensis</name>
    <dbReference type="NCBI Taxonomy" id="1193282"/>
    <lineage>
        <taxon>Bacteria</taxon>
        <taxon>Bacillati</taxon>
        <taxon>Bacillota</taxon>
        <taxon>Bacilli</taxon>
        <taxon>Bacillales</taxon>
        <taxon>Bacillaceae</taxon>
        <taxon>Gracilibacillus</taxon>
    </lineage>
</organism>
<evidence type="ECO:0000259" key="2">
    <source>
        <dbReference type="PROSITE" id="PS50112"/>
    </source>
</evidence>
<dbReference type="SUPFAM" id="SSF55073">
    <property type="entry name" value="Nucleotide cyclase"/>
    <property type="match status" value="1"/>
</dbReference>
<feature type="transmembrane region" description="Helical" evidence="1">
    <location>
        <begin position="136"/>
        <end position="157"/>
    </location>
</feature>
<dbReference type="PANTHER" id="PTHR46663:SF2">
    <property type="entry name" value="GGDEF DOMAIN-CONTAINING PROTEIN"/>
    <property type="match status" value="1"/>
</dbReference>
<dbReference type="CDD" id="cd01949">
    <property type="entry name" value="GGDEF"/>
    <property type="match status" value="1"/>
</dbReference>
<evidence type="ECO:0000256" key="1">
    <source>
        <dbReference type="SAM" id="Phobius"/>
    </source>
</evidence>
<feature type="transmembrane region" description="Helical" evidence="1">
    <location>
        <begin position="6"/>
        <end position="26"/>
    </location>
</feature>
<evidence type="ECO:0000259" key="3">
    <source>
        <dbReference type="PROSITE" id="PS50887"/>
    </source>
</evidence>
<dbReference type="InterPro" id="IPR035965">
    <property type="entry name" value="PAS-like_dom_sf"/>
</dbReference>
<dbReference type="NCBIfam" id="TIGR00229">
    <property type="entry name" value="sensory_box"/>
    <property type="match status" value="1"/>
</dbReference>
<dbReference type="SUPFAM" id="SSF55785">
    <property type="entry name" value="PYP-like sensor domain (PAS domain)"/>
    <property type="match status" value="1"/>
</dbReference>
<feature type="transmembrane region" description="Helical" evidence="1">
    <location>
        <begin position="99"/>
        <end position="116"/>
    </location>
</feature>
<dbReference type="InterPro" id="IPR000160">
    <property type="entry name" value="GGDEF_dom"/>
</dbReference>
<proteinExistence type="predicted"/>
<dbReference type="CDD" id="cd00130">
    <property type="entry name" value="PAS"/>
    <property type="match status" value="1"/>
</dbReference>
<feature type="transmembrane region" description="Helical" evidence="1">
    <location>
        <begin position="197"/>
        <end position="219"/>
    </location>
</feature>
<protein>
    <submittedName>
        <fullName evidence="4">GGDEF domain-containing protein</fullName>
    </submittedName>
</protein>